<keyword evidence="8" id="KW-1185">Reference proteome</keyword>
<dbReference type="InterPro" id="IPR015424">
    <property type="entry name" value="PyrdxlP-dep_Trfase"/>
</dbReference>
<dbReference type="Pfam" id="PF03711">
    <property type="entry name" value="OKR_DC_1_C"/>
    <property type="match status" value="1"/>
</dbReference>
<comment type="caution">
    <text evidence="7">The sequence shown here is derived from an EMBL/GenBank/DDBJ whole genome shotgun (WGS) entry which is preliminary data.</text>
</comment>
<keyword evidence="4" id="KW-0663">Pyridoxal phosphate</keyword>
<accession>A0ABD1Z6J0</accession>
<dbReference type="InterPro" id="IPR008286">
    <property type="entry name" value="Prn/Lys/Arg_de-COase_C"/>
</dbReference>
<dbReference type="InterPro" id="IPR000310">
    <property type="entry name" value="Orn/Lys/Arg_deCO2ase_major_dom"/>
</dbReference>
<dbReference type="Pfam" id="PF01276">
    <property type="entry name" value="OKR_DC_1"/>
    <property type="match status" value="1"/>
</dbReference>
<dbReference type="SUPFAM" id="SSF53383">
    <property type="entry name" value="PLP-dependent transferases"/>
    <property type="match status" value="1"/>
</dbReference>
<keyword evidence="3" id="KW-0210">Decarboxylase</keyword>
<dbReference type="PROSITE" id="PS00703">
    <property type="entry name" value="OKR_DC_1"/>
    <property type="match status" value="1"/>
</dbReference>
<gene>
    <name evidence="7" type="ORF">R1flu_009529</name>
</gene>
<evidence type="ECO:0000256" key="3">
    <source>
        <dbReference type="ARBA" id="ARBA00022793"/>
    </source>
</evidence>
<dbReference type="Gene3D" id="3.40.640.10">
    <property type="entry name" value="Type I PLP-dependent aspartate aminotransferase-like (Major domain)"/>
    <property type="match status" value="1"/>
</dbReference>
<dbReference type="InterPro" id="IPR015421">
    <property type="entry name" value="PyrdxlP-dep_Trfase_major"/>
</dbReference>
<dbReference type="Gene3D" id="3.90.100.10">
    <property type="entry name" value="Orn/Lys/Arg decarboxylase, C-terminal domain"/>
    <property type="match status" value="1"/>
</dbReference>
<evidence type="ECO:0000256" key="2">
    <source>
        <dbReference type="ARBA" id="ARBA00010671"/>
    </source>
</evidence>
<comment type="cofactor">
    <cofactor evidence="1">
        <name>pyridoxal 5'-phosphate</name>
        <dbReference type="ChEBI" id="CHEBI:597326"/>
    </cofactor>
</comment>
<dbReference type="PANTHER" id="PTHR43277:SF4">
    <property type="entry name" value="ARGININE DECARBOXYLASE"/>
    <property type="match status" value="1"/>
</dbReference>
<dbReference type="PANTHER" id="PTHR43277">
    <property type="entry name" value="ARGININE DECARBOXYLASE"/>
    <property type="match status" value="1"/>
</dbReference>
<dbReference type="GO" id="GO:0016831">
    <property type="term" value="F:carboxy-lyase activity"/>
    <property type="evidence" value="ECO:0007669"/>
    <property type="project" value="UniProtKB-KW"/>
</dbReference>
<comment type="similarity">
    <text evidence="2">Belongs to the Orn/Lys/Arg decarboxylase class-I family.</text>
</comment>
<evidence type="ECO:0000259" key="6">
    <source>
        <dbReference type="PROSITE" id="PS00703"/>
    </source>
</evidence>
<sequence>MACLNALTPAIFSRGGGILEGDDPQCAYAQINKYNAWLTIHRNKRVSIAARRFLSTDILGESEKIDYPAAKIGEDANSLQSRSYREPAQGSGVDDGKTPLLDAVKECAQQDAASFHFPGHRRGLGAPSQMVEMVGTSAFVHDLPELPELDNLFSAEGVIDEAQRKASTLFGADATFFLINGSTCGIQASVMATCRPGDYLILPRNCHLSATSAMVLSGALPKYVLPMYDSRWGIAHGVSPQEIEKAIEQVRKDGRRVGAVLVVSPTYFGVCSSIERISEVCRSHEVALIVDEAHGAHFKFHPDLPLSALEQGADIAVQSTHKVLGSLTQSSMLHIRGPRVTHEAVAKCLQMVQSTSPSYLLLSSLDAARAQMSEEAGAHPRLKKALDHAVKARERLKAIPSLFVLDNEAVTLGSGISCQLDPLRLTVGLWGLSIDGYEADDILRLEYGVISELPASQTITFVVSIGTCERDIDRLVESLAAVAARFTHSDVICDSDPQQEELLSNSQLPLPSSLALSPRDAFFCRTVTVDSAFSVGKICAELICPYPPGIPVITPGEVITEDALSYLKDVVRRRHSISGASDPSLATIQICQL</sequence>
<dbReference type="SUPFAM" id="SSF55904">
    <property type="entry name" value="Ornithine decarboxylase C-terminal domain"/>
    <property type="match status" value="1"/>
</dbReference>
<feature type="domain" description="Orn/Lys/Arg decarboxylases family 1 pyridoxal-P attachment site" evidence="6">
    <location>
        <begin position="317"/>
        <end position="331"/>
    </location>
</feature>
<evidence type="ECO:0000256" key="5">
    <source>
        <dbReference type="ARBA" id="ARBA00023239"/>
    </source>
</evidence>
<dbReference type="InterPro" id="IPR052357">
    <property type="entry name" value="Orn_Lys_Arg_decarboxylase-I"/>
</dbReference>
<name>A0ABD1Z6J0_9MARC</name>
<keyword evidence="5" id="KW-0456">Lyase</keyword>
<evidence type="ECO:0000256" key="4">
    <source>
        <dbReference type="ARBA" id="ARBA00022898"/>
    </source>
</evidence>
<dbReference type="InterPro" id="IPR036633">
    <property type="entry name" value="Prn/Lys/Arg_de-COase_C_sf"/>
</dbReference>
<evidence type="ECO:0000313" key="8">
    <source>
        <dbReference type="Proteomes" id="UP001605036"/>
    </source>
</evidence>
<protein>
    <recommendedName>
        <fullName evidence="6">Orn/Lys/Arg decarboxylases family 1 pyridoxal-P attachment site domain-containing protein</fullName>
    </recommendedName>
</protein>
<organism evidence="7 8">
    <name type="scientific">Riccia fluitans</name>
    <dbReference type="NCBI Taxonomy" id="41844"/>
    <lineage>
        <taxon>Eukaryota</taxon>
        <taxon>Viridiplantae</taxon>
        <taxon>Streptophyta</taxon>
        <taxon>Embryophyta</taxon>
        <taxon>Marchantiophyta</taxon>
        <taxon>Marchantiopsida</taxon>
        <taxon>Marchantiidae</taxon>
        <taxon>Marchantiales</taxon>
        <taxon>Ricciaceae</taxon>
        <taxon>Riccia</taxon>
    </lineage>
</organism>
<evidence type="ECO:0000313" key="7">
    <source>
        <dbReference type="EMBL" id="KAL2641942.1"/>
    </source>
</evidence>
<dbReference type="AlphaFoldDB" id="A0ABD1Z6J0"/>
<proteinExistence type="inferred from homology"/>
<dbReference type="EMBL" id="JBHFFA010000002">
    <property type="protein sequence ID" value="KAL2641942.1"/>
    <property type="molecule type" value="Genomic_DNA"/>
</dbReference>
<evidence type="ECO:0000256" key="1">
    <source>
        <dbReference type="ARBA" id="ARBA00001933"/>
    </source>
</evidence>
<dbReference type="Proteomes" id="UP001605036">
    <property type="component" value="Unassembled WGS sequence"/>
</dbReference>
<reference evidence="7 8" key="1">
    <citation type="submission" date="2024-09" db="EMBL/GenBank/DDBJ databases">
        <title>Chromosome-scale assembly of Riccia fluitans.</title>
        <authorList>
            <person name="Paukszto L."/>
            <person name="Sawicki J."/>
            <person name="Karawczyk K."/>
            <person name="Piernik-Szablinska J."/>
            <person name="Szczecinska M."/>
            <person name="Mazdziarz M."/>
        </authorList>
    </citation>
    <scope>NUCLEOTIDE SEQUENCE [LARGE SCALE GENOMIC DNA]</scope>
    <source>
        <strain evidence="7">Rf_01</strain>
        <tissue evidence="7">Aerial parts of the thallus</tissue>
    </source>
</reference>